<organism evidence="3 4">
    <name type="scientific">Methylobacillus rhizosphaerae</name>
    <dbReference type="NCBI Taxonomy" id="551994"/>
    <lineage>
        <taxon>Bacteria</taxon>
        <taxon>Pseudomonadati</taxon>
        <taxon>Pseudomonadota</taxon>
        <taxon>Betaproteobacteria</taxon>
        <taxon>Nitrosomonadales</taxon>
        <taxon>Methylophilaceae</taxon>
        <taxon>Methylobacillus</taxon>
    </lineage>
</organism>
<sequence length="181" mass="20748">MAKPFFPIALCLSLLVVSPTQAAKPEKDQAREAAVHFFEDYAALKKTSEVVGLPNMQQLDAISHHFIPKLHRIFYISLREQHRCRSREKPTPWSSGDLFTSNNDGFTSFTIDPSITNQYGRQSTVHFTLEKDGKIQQWDDEVILRKENGEWMIYDIEYHALFATNKMGKSLQSVIDKNPAC</sequence>
<dbReference type="Proteomes" id="UP000198305">
    <property type="component" value="Unassembled WGS sequence"/>
</dbReference>
<evidence type="ECO:0000259" key="2">
    <source>
        <dbReference type="Pfam" id="PF12883"/>
    </source>
</evidence>
<evidence type="ECO:0000256" key="1">
    <source>
        <dbReference type="SAM" id="SignalP"/>
    </source>
</evidence>
<accession>A0A238YI07</accession>
<evidence type="ECO:0000313" key="4">
    <source>
        <dbReference type="Proteomes" id="UP000198305"/>
    </source>
</evidence>
<reference evidence="4" key="1">
    <citation type="submission" date="2017-06" db="EMBL/GenBank/DDBJ databases">
        <authorList>
            <person name="Varghese N."/>
            <person name="Submissions S."/>
        </authorList>
    </citation>
    <scope>NUCLEOTIDE SEQUENCE [LARGE SCALE GENOMIC DNA]</scope>
    <source>
        <strain evidence="4">Ca-68</strain>
    </source>
</reference>
<gene>
    <name evidence="3" type="ORF">SAMN05192560_0570</name>
</gene>
<dbReference type="EMBL" id="FZOA01000002">
    <property type="protein sequence ID" value="SNR70019.1"/>
    <property type="molecule type" value="Genomic_DNA"/>
</dbReference>
<evidence type="ECO:0000313" key="3">
    <source>
        <dbReference type="EMBL" id="SNR70019.1"/>
    </source>
</evidence>
<proteinExistence type="predicted"/>
<feature type="domain" description="DUF3828" evidence="2">
    <location>
        <begin position="116"/>
        <end position="159"/>
    </location>
</feature>
<keyword evidence="1" id="KW-0732">Signal</keyword>
<name>A0A238YI07_9PROT</name>
<dbReference type="InterPro" id="IPR024289">
    <property type="entry name" value="DUF3828"/>
</dbReference>
<protein>
    <recommendedName>
        <fullName evidence="2">DUF3828 domain-containing protein</fullName>
    </recommendedName>
</protein>
<feature type="chain" id="PRO_5011969259" description="DUF3828 domain-containing protein" evidence="1">
    <location>
        <begin position="23"/>
        <end position="181"/>
    </location>
</feature>
<dbReference type="RefSeq" id="WP_179212050.1">
    <property type="nucleotide sequence ID" value="NZ_FZOA01000002.1"/>
</dbReference>
<keyword evidence="4" id="KW-1185">Reference proteome</keyword>
<feature type="signal peptide" evidence="1">
    <location>
        <begin position="1"/>
        <end position="22"/>
    </location>
</feature>
<dbReference type="AlphaFoldDB" id="A0A238YI07"/>
<dbReference type="Pfam" id="PF12883">
    <property type="entry name" value="DUF3828"/>
    <property type="match status" value="1"/>
</dbReference>